<dbReference type="AlphaFoldDB" id="A0A645F230"/>
<sequence length="87" mass="9924">MGVMELLKFRQIEVCQRIGIANQKATLTSNKFPVVADSPAASKQLRLICLIRGHPCTTLVVLSHKGSYRIWKIMGIHYYFRNTMCVQ</sequence>
<accession>A0A645F230</accession>
<protein>
    <submittedName>
        <fullName evidence="1">Uncharacterized protein</fullName>
    </submittedName>
</protein>
<evidence type="ECO:0000313" key="1">
    <source>
        <dbReference type="EMBL" id="MPN06674.1"/>
    </source>
</evidence>
<gene>
    <name evidence="1" type="ORF">SDC9_153930</name>
</gene>
<comment type="caution">
    <text evidence="1">The sequence shown here is derived from an EMBL/GenBank/DDBJ whole genome shotgun (WGS) entry which is preliminary data.</text>
</comment>
<reference evidence="1" key="1">
    <citation type="submission" date="2019-08" db="EMBL/GenBank/DDBJ databases">
        <authorList>
            <person name="Kucharzyk K."/>
            <person name="Murdoch R.W."/>
            <person name="Higgins S."/>
            <person name="Loffler F."/>
        </authorList>
    </citation>
    <scope>NUCLEOTIDE SEQUENCE</scope>
</reference>
<organism evidence="1">
    <name type="scientific">bioreactor metagenome</name>
    <dbReference type="NCBI Taxonomy" id="1076179"/>
    <lineage>
        <taxon>unclassified sequences</taxon>
        <taxon>metagenomes</taxon>
        <taxon>ecological metagenomes</taxon>
    </lineage>
</organism>
<dbReference type="EMBL" id="VSSQ01052602">
    <property type="protein sequence ID" value="MPN06674.1"/>
    <property type="molecule type" value="Genomic_DNA"/>
</dbReference>
<name>A0A645F230_9ZZZZ</name>
<proteinExistence type="predicted"/>